<evidence type="ECO:0000256" key="10">
    <source>
        <dbReference type="ARBA" id="ARBA00029409"/>
    </source>
</evidence>
<dbReference type="GO" id="GO:0005524">
    <property type="term" value="F:ATP binding"/>
    <property type="evidence" value="ECO:0007669"/>
    <property type="project" value="UniProtKB-KW"/>
</dbReference>
<evidence type="ECO:0000256" key="3">
    <source>
        <dbReference type="ARBA" id="ARBA00013253"/>
    </source>
</evidence>
<evidence type="ECO:0000256" key="7">
    <source>
        <dbReference type="ARBA" id="ARBA00022777"/>
    </source>
</evidence>
<comment type="similarity">
    <text evidence="2">Belongs to the HPPK family.</text>
</comment>
<dbReference type="InterPro" id="IPR000550">
    <property type="entry name" value="Hppk"/>
</dbReference>
<dbReference type="OrthoDB" id="9808041at2"/>
<dbReference type="Gene3D" id="3.30.70.560">
    <property type="entry name" value="7,8-Dihydro-6-hydroxymethylpterin-pyrophosphokinase HPPK"/>
    <property type="match status" value="1"/>
</dbReference>
<dbReference type="STRING" id="1758178.GCA_001550095_02100"/>
<proteinExistence type="inferred from homology"/>
<feature type="domain" description="7,8-dihydro-6-hydroxymethylpterin-pyrophosphokinase" evidence="13">
    <location>
        <begin position="15"/>
        <end position="165"/>
    </location>
</feature>
<protein>
    <recommendedName>
        <fullName evidence="4">2-amino-4-hydroxy-6-hydroxymethyldihydropteridine pyrophosphokinase</fullName>
        <ecNumber evidence="3">2.7.6.3</ecNumber>
    </recommendedName>
    <alternativeName>
        <fullName evidence="11">6-hydroxymethyl-7,8-dihydropterin pyrophosphokinase</fullName>
    </alternativeName>
    <alternativeName>
        <fullName evidence="12">7,8-dihydro-6-hydroxymethylpterin-pyrophosphokinase</fullName>
    </alternativeName>
</protein>
<comment type="function">
    <text evidence="10">Catalyzes the transfer of pyrophosphate from adenosine triphosphate (ATP) to 6-hydroxymethyl-7,8-dihydropterin, an enzymatic step in folate biosynthesis pathway.</text>
</comment>
<dbReference type="UniPathway" id="UPA00077">
    <property type="reaction ID" value="UER00155"/>
</dbReference>
<organism evidence="14 15">
    <name type="scientific">Celeribacter ethanolicus</name>
    <dbReference type="NCBI Taxonomy" id="1758178"/>
    <lineage>
        <taxon>Bacteria</taxon>
        <taxon>Pseudomonadati</taxon>
        <taxon>Pseudomonadota</taxon>
        <taxon>Alphaproteobacteria</taxon>
        <taxon>Rhodobacterales</taxon>
        <taxon>Roseobacteraceae</taxon>
        <taxon>Celeribacter</taxon>
    </lineage>
</organism>
<evidence type="ECO:0000259" key="13">
    <source>
        <dbReference type="Pfam" id="PF01288"/>
    </source>
</evidence>
<dbReference type="GO" id="GO:0003848">
    <property type="term" value="F:2-amino-4-hydroxy-6-hydroxymethyldihydropteridine diphosphokinase activity"/>
    <property type="evidence" value="ECO:0007669"/>
    <property type="project" value="UniProtKB-EC"/>
</dbReference>
<dbReference type="InterPro" id="IPR035907">
    <property type="entry name" value="Hppk_sf"/>
</dbReference>
<dbReference type="SUPFAM" id="SSF55083">
    <property type="entry name" value="6-hydroxymethyl-7,8-dihydropterin pyrophosphokinase, HPPK"/>
    <property type="match status" value="1"/>
</dbReference>
<keyword evidence="8" id="KW-0067">ATP-binding</keyword>
<dbReference type="NCBIfam" id="TIGR01498">
    <property type="entry name" value="folK"/>
    <property type="match status" value="1"/>
</dbReference>
<dbReference type="EMBL" id="CP022196">
    <property type="protein sequence ID" value="ATG48714.1"/>
    <property type="molecule type" value="Genomic_DNA"/>
</dbReference>
<accession>A0A291GFB9</accession>
<keyword evidence="15" id="KW-1185">Reference proteome</keyword>
<evidence type="ECO:0000256" key="12">
    <source>
        <dbReference type="ARBA" id="ARBA00033413"/>
    </source>
</evidence>
<keyword evidence="7 14" id="KW-0418">Kinase</keyword>
<evidence type="ECO:0000256" key="4">
    <source>
        <dbReference type="ARBA" id="ARBA00016218"/>
    </source>
</evidence>
<dbReference type="GO" id="GO:0046656">
    <property type="term" value="P:folic acid biosynthetic process"/>
    <property type="evidence" value="ECO:0007669"/>
    <property type="project" value="UniProtKB-KW"/>
</dbReference>
<dbReference type="PANTHER" id="PTHR43071:SF1">
    <property type="entry name" value="2-AMINO-4-HYDROXY-6-HYDROXYMETHYLDIHYDROPTERIDINE PYROPHOSPHOKINASE"/>
    <property type="match status" value="1"/>
</dbReference>
<dbReference type="Proteomes" id="UP000217935">
    <property type="component" value="Chromosome"/>
</dbReference>
<evidence type="ECO:0000256" key="5">
    <source>
        <dbReference type="ARBA" id="ARBA00022679"/>
    </source>
</evidence>
<name>A0A291GFB9_9RHOB</name>
<dbReference type="CDD" id="cd00483">
    <property type="entry name" value="HPPK"/>
    <property type="match status" value="1"/>
</dbReference>
<dbReference type="RefSeq" id="WP_096806420.1">
    <property type="nucleotide sequence ID" value="NZ_CP022196.1"/>
</dbReference>
<dbReference type="GO" id="GO:0016301">
    <property type="term" value="F:kinase activity"/>
    <property type="evidence" value="ECO:0007669"/>
    <property type="project" value="UniProtKB-KW"/>
</dbReference>
<dbReference type="EC" id="2.7.6.3" evidence="3"/>
<dbReference type="AlphaFoldDB" id="A0A291GFB9"/>
<evidence type="ECO:0000256" key="9">
    <source>
        <dbReference type="ARBA" id="ARBA00022909"/>
    </source>
</evidence>
<dbReference type="GO" id="GO:0046654">
    <property type="term" value="P:tetrahydrofolate biosynthetic process"/>
    <property type="evidence" value="ECO:0007669"/>
    <property type="project" value="UniProtKB-UniPathway"/>
</dbReference>
<keyword evidence="5" id="KW-0808">Transferase</keyword>
<sequence length="202" mass="22443">MGKQTDKWAKRRAWVAFGANLPSTAGEPIETLRAAVRDLAGSDVAVTAISRIYETPCFPQGAGPDYINFAAEIETCLAPEALLARLHEIEHRFGRVRKVRWAGRPVDLDLMAMADEILPDMASVQNWIALPPAEQSVRAPDRLILPHPRIQDRAFMLIPFADLAPDWRHPILGRTVAEMLAARPEAEKSEVKPLADLEILPE</sequence>
<evidence type="ECO:0000256" key="2">
    <source>
        <dbReference type="ARBA" id="ARBA00005810"/>
    </source>
</evidence>
<keyword evidence="9" id="KW-0289">Folate biosynthesis</keyword>
<dbReference type="Pfam" id="PF01288">
    <property type="entry name" value="HPPK"/>
    <property type="match status" value="1"/>
</dbReference>
<keyword evidence="6" id="KW-0547">Nucleotide-binding</keyword>
<dbReference type="KEGG" id="ceh:CEW89_14785"/>
<evidence type="ECO:0000313" key="15">
    <source>
        <dbReference type="Proteomes" id="UP000217935"/>
    </source>
</evidence>
<evidence type="ECO:0000313" key="14">
    <source>
        <dbReference type="EMBL" id="ATG48714.1"/>
    </source>
</evidence>
<dbReference type="PANTHER" id="PTHR43071">
    <property type="entry name" value="2-AMINO-4-HYDROXY-6-HYDROXYMETHYLDIHYDROPTERIDINE PYROPHOSPHOKINASE"/>
    <property type="match status" value="1"/>
</dbReference>
<comment type="pathway">
    <text evidence="1">Cofactor biosynthesis; tetrahydrofolate biosynthesis; 2-amino-4-hydroxy-6-hydroxymethyl-7,8-dihydropteridine diphosphate from 7,8-dihydroneopterin triphosphate: step 4/4.</text>
</comment>
<gene>
    <name evidence="14" type="primary">folK</name>
    <name evidence="14" type="ORF">CEW89_14785</name>
</gene>
<evidence type="ECO:0000256" key="1">
    <source>
        <dbReference type="ARBA" id="ARBA00005051"/>
    </source>
</evidence>
<reference evidence="14 15" key="1">
    <citation type="submission" date="2017-06" db="EMBL/GenBank/DDBJ databases">
        <title>Celeribacter sp. TSPH2 complete genome sequence.</title>
        <authorList>
            <person name="Woo J.-H."/>
            <person name="Kim H.-S."/>
        </authorList>
    </citation>
    <scope>NUCLEOTIDE SEQUENCE [LARGE SCALE GENOMIC DNA]</scope>
    <source>
        <strain evidence="14 15">TSPH2</strain>
    </source>
</reference>
<evidence type="ECO:0000256" key="8">
    <source>
        <dbReference type="ARBA" id="ARBA00022840"/>
    </source>
</evidence>
<evidence type="ECO:0000256" key="6">
    <source>
        <dbReference type="ARBA" id="ARBA00022741"/>
    </source>
</evidence>
<evidence type="ECO:0000256" key="11">
    <source>
        <dbReference type="ARBA" id="ARBA00029766"/>
    </source>
</evidence>